<name>A0ACC0I9K9_9ERIC</name>
<reference evidence="1 2" key="1">
    <citation type="journal article" date="2022" name="Plant J.">
        <title>Chromosome-level genome of Camellia lanceoleosa provides a valuable resource for understanding genome evolution and self-incompatibility.</title>
        <authorList>
            <person name="Gong W."/>
            <person name="Xiao S."/>
            <person name="Wang L."/>
            <person name="Liao Z."/>
            <person name="Chang Y."/>
            <person name="Mo W."/>
            <person name="Hu G."/>
            <person name="Li W."/>
            <person name="Zhao G."/>
            <person name="Zhu H."/>
            <person name="Hu X."/>
            <person name="Ji K."/>
            <person name="Xiang X."/>
            <person name="Song Q."/>
            <person name="Yuan D."/>
            <person name="Jin S."/>
            <person name="Zhang L."/>
        </authorList>
    </citation>
    <scope>NUCLEOTIDE SEQUENCE [LARGE SCALE GENOMIC DNA]</scope>
    <source>
        <strain evidence="1">SQ_2022a</strain>
    </source>
</reference>
<dbReference type="EMBL" id="CM045763">
    <property type="protein sequence ID" value="KAI8022072.1"/>
    <property type="molecule type" value="Genomic_DNA"/>
</dbReference>
<comment type="caution">
    <text evidence="1">The sequence shown here is derived from an EMBL/GenBank/DDBJ whole genome shotgun (WGS) entry which is preliminary data.</text>
</comment>
<gene>
    <name evidence="1" type="ORF">LOK49_LG03G02379</name>
</gene>
<dbReference type="Proteomes" id="UP001060215">
    <property type="component" value="Chromosome 6"/>
</dbReference>
<evidence type="ECO:0000313" key="1">
    <source>
        <dbReference type="EMBL" id="KAI8022072.1"/>
    </source>
</evidence>
<proteinExistence type="predicted"/>
<evidence type="ECO:0000313" key="2">
    <source>
        <dbReference type="Proteomes" id="UP001060215"/>
    </source>
</evidence>
<sequence>MEFGTPSSPTFTIFTTLAMLNLFSFVWVLIRMVIDVQINVLEALALQIVLCGLIVLINMPVYQGLFFREDNGKMATSVAYKSIMLALLACSIVLY</sequence>
<keyword evidence="2" id="KW-1185">Reference proteome</keyword>
<accession>A0ACC0I9K9</accession>
<organism evidence="1 2">
    <name type="scientific">Camellia lanceoleosa</name>
    <dbReference type="NCBI Taxonomy" id="1840588"/>
    <lineage>
        <taxon>Eukaryota</taxon>
        <taxon>Viridiplantae</taxon>
        <taxon>Streptophyta</taxon>
        <taxon>Embryophyta</taxon>
        <taxon>Tracheophyta</taxon>
        <taxon>Spermatophyta</taxon>
        <taxon>Magnoliopsida</taxon>
        <taxon>eudicotyledons</taxon>
        <taxon>Gunneridae</taxon>
        <taxon>Pentapetalae</taxon>
        <taxon>asterids</taxon>
        <taxon>Ericales</taxon>
        <taxon>Theaceae</taxon>
        <taxon>Camellia</taxon>
    </lineage>
</organism>
<protein>
    <submittedName>
        <fullName evidence="1">Cellulose synthase-like protein E1</fullName>
    </submittedName>
</protein>